<comment type="caution">
    <text evidence="6">The sequence shown here is derived from an EMBL/GenBank/DDBJ whole genome shotgun (WGS) entry which is preliminary data.</text>
</comment>
<evidence type="ECO:0000256" key="1">
    <source>
        <dbReference type="ARBA" id="ARBA00009528"/>
    </source>
</evidence>
<dbReference type="GO" id="GO:0070006">
    <property type="term" value="F:metalloaminopeptidase activity"/>
    <property type="evidence" value="ECO:0007669"/>
    <property type="project" value="InterPro"/>
</dbReference>
<organism evidence="6 7">
    <name type="scientific">Portunus trituberculatus</name>
    <name type="common">Swimming crab</name>
    <name type="synonym">Neptunus trituberculatus</name>
    <dbReference type="NCBI Taxonomy" id="210409"/>
    <lineage>
        <taxon>Eukaryota</taxon>
        <taxon>Metazoa</taxon>
        <taxon>Ecdysozoa</taxon>
        <taxon>Arthropoda</taxon>
        <taxon>Crustacea</taxon>
        <taxon>Multicrustacea</taxon>
        <taxon>Malacostraca</taxon>
        <taxon>Eumalacostraca</taxon>
        <taxon>Eucarida</taxon>
        <taxon>Decapoda</taxon>
        <taxon>Pleocyemata</taxon>
        <taxon>Brachyura</taxon>
        <taxon>Eubrachyura</taxon>
        <taxon>Portunoidea</taxon>
        <taxon>Portunidae</taxon>
        <taxon>Portuninae</taxon>
        <taxon>Portunus</taxon>
    </lineage>
</organism>
<dbReference type="OrthoDB" id="10041421at2759"/>
<keyword evidence="4" id="KW-0378">Hydrolase</keyword>
<dbReference type="Proteomes" id="UP000324222">
    <property type="component" value="Unassembled WGS sequence"/>
</dbReference>
<dbReference type="AlphaFoldDB" id="A0A5B7J619"/>
<comment type="similarity">
    <text evidence="1">Belongs to the peptidase M17 family.</text>
</comment>
<accession>A0A5B7J619</accession>
<dbReference type="Gene3D" id="3.40.630.10">
    <property type="entry name" value="Zn peptidases"/>
    <property type="match status" value="1"/>
</dbReference>
<evidence type="ECO:0000313" key="6">
    <source>
        <dbReference type="EMBL" id="MPC88388.1"/>
    </source>
</evidence>
<evidence type="ECO:0000256" key="3">
    <source>
        <dbReference type="ARBA" id="ARBA00022670"/>
    </source>
</evidence>
<dbReference type="InterPro" id="IPR000819">
    <property type="entry name" value="Peptidase_M17_C"/>
</dbReference>
<keyword evidence="2 6" id="KW-0031">Aminopeptidase</keyword>
<dbReference type="GO" id="GO:0006508">
    <property type="term" value="P:proteolysis"/>
    <property type="evidence" value="ECO:0007669"/>
    <property type="project" value="UniProtKB-KW"/>
</dbReference>
<reference evidence="6 7" key="1">
    <citation type="submission" date="2019-05" db="EMBL/GenBank/DDBJ databases">
        <title>Another draft genome of Portunus trituberculatus and its Hox gene families provides insights of decapod evolution.</title>
        <authorList>
            <person name="Jeong J.-H."/>
            <person name="Song I."/>
            <person name="Kim S."/>
            <person name="Choi T."/>
            <person name="Kim D."/>
            <person name="Ryu S."/>
            <person name="Kim W."/>
        </authorList>
    </citation>
    <scope>NUCLEOTIDE SEQUENCE [LARGE SCALE GENOMIC DNA]</scope>
    <source>
        <tissue evidence="6">Muscle</tissue>
    </source>
</reference>
<evidence type="ECO:0000313" key="7">
    <source>
        <dbReference type="Proteomes" id="UP000324222"/>
    </source>
</evidence>
<keyword evidence="3" id="KW-0645">Protease</keyword>
<name>A0A5B7J619_PORTR</name>
<feature type="domain" description="Cytosol aminopeptidase" evidence="5">
    <location>
        <begin position="2"/>
        <end position="91"/>
    </location>
</feature>
<keyword evidence="7" id="KW-1185">Reference proteome</keyword>
<dbReference type="EMBL" id="VSRR010077652">
    <property type="protein sequence ID" value="MPC88388.1"/>
    <property type="molecule type" value="Genomic_DNA"/>
</dbReference>
<dbReference type="SUPFAM" id="SSF53187">
    <property type="entry name" value="Zn-dependent exopeptidases"/>
    <property type="match status" value="1"/>
</dbReference>
<dbReference type="Pfam" id="PF00883">
    <property type="entry name" value="Peptidase_M17"/>
    <property type="match status" value="1"/>
</dbReference>
<proteinExistence type="inferred from homology"/>
<dbReference type="PANTHER" id="PTHR11963">
    <property type="entry name" value="LEUCINE AMINOPEPTIDASE-RELATED"/>
    <property type="match status" value="1"/>
</dbReference>
<sequence length="135" mass="15009">MTIATLTGHCCLAYGNSYSAVMDNGPASQASIARTIQAAGEEVADPLEVSTIRREDYEFHVGKSEYEDVLQSNNKPSTQTPRGHQSPSAFLVLASGLDKVGDYFYSYPGIDIGFNKIFLRHFHAVWSKYYVIMLY</sequence>
<protein>
    <submittedName>
        <fullName evidence="6">Putative aminopeptidase W07G4.4</fullName>
    </submittedName>
</protein>
<dbReference type="InterPro" id="IPR011356">
    <property type="entry name" value="Leucine_aapep/pepB"/>
</dbReference>
<dbReference type="GO" id="GO:0030145">
    <property type="term" value="F:manganese ion binding"/>
    <property type="evidence" value="ECO:0007669"/>
    <property type="project" value="InterPro"/>
</dbReference>
<evidence type="ECO:0000259" key="5">
    <source>
        <dbReference type="Pfam" id="PF00883"/>
    </source>
</evidence>
<gene>
    <name evidence="6" type="primary">lap-2_0</name>
    <name evidence="6" type="ORF">E2C01_083289</name>
</gene>
<evidence type="ECO:0000256" key="2">
    <source>
        <dbReference type="ARBA" id="ARBA00022438"/>
    </source>
</evidence>
<dbReference type="GO" id="GO:0005737">
    <property type="term" value="C:cytoplasm"/>
    <property type="evidence" value="ECO:0007669"/>
    <property type="project" value="InterPro"/>
</dbReference>
<dbReference type="PANTHER" id="PTHR11963:SF48">
    <property type="entry name" value="DIPEPTIDASE B, ISOFORM A"/>
    <property type="match status" value="1"/>
</dbReference>
<evidence type="ECO:0000256" key="4">
    <source>
        <dbReference type="ARBA" id="ARBA00022801"/>
    </source>
</evidence>